<dbReference type="PROSITE" id="PS50082">
    <property type="entry name" value="WD_REPEATS_2"/>
    <property type="match status" value="3"/>
</dbReference>
<dbReference type="InterPro" id="IPR001680">
    <property type="entry name" value="WD40_rpt"/>
</dbReference>
<organism evidence="5 6">
    <name type="scientific">Fasciolopsis buskii</name>
    <dbReference type="NCBI Taxonomy" id="27845"/>
    <lineage>
        <taxon>Eukaryota</taxon>
        <taxon>Metazoa</taxon>
        <taxon>Spiralia</taxon>
        <taxon>Lophotrochozoa</taxon>
        <taxon>Platyhelminthes</taxon>
        <taxon>Trematoda</taxon>
        <taxon>Digenea</taxon>
        <taxon>Plagiorchiida</taxon>
        <taxon>Echinostomata</taxon>
        <taxon>Echinostomatoidea</taxon>
        <taxon>Fasciolidae</taxon>
        <taxon>Fasciolopsis</taxon>
    </lineage>
</organism>
<name>A0A8E0VS40_9TREM</name>
<evidence type="ECO:0000313" key="6">
    <source>
        <dbReference type="Proteomes" id="UP000728185"/>
    </source>
</evidence>
<dbReference type="PANTHER" id="PTHR19849:SF0">
    <property type="entry name" value="PHOSPHOLIPASE A-2-ACTIVATING PROTEIN"/>
    <property type="match status" value="1"/>
</dbReference>
<keyword evidence="2 4" id="KW-0853">WD repeat</keyword>
<protein>
    <submittedName>
        <fullName evidence="5">Phospholipase A-2-activating protein</fullName>
    </submittedName>
</protein>
<keyword evidence="6" id="KW-1185">Reference proteome</keyword>
<dbReference type="InterPro" id="IPR020472">
    <property type="entry name" value="WD40_PAC1"/>
</dbReference>
<dbReference type="AlphaFoldDB" id="A0A8E0VS40"/>
<dbReference type="GO" id="GO:0005634">
    <property type="term" value="C:nucleus"/>
    <property type="evidence" value="ECO:0007669"/>
    <property type="project" value="TreeGrafter"/>
</dbReference>
<reference evidence="5" key="1">
    <citation type="submission" date="2019-05" db="EMBL/GenBank/DDBJ databases">
        <title>Annotation for the trematode Fasciolopsis buski.</title>
        <authorList>
            <person name="Choi Y.-J."/>
        </authorList>
    </citation>
    <scope>NUCLEOTIDE SEQUENCE</scope>
    <source>
        <strain evidence="5">HT</strain>
        <tissue evidence="5">Whole worm</tissue>
    </source>
</reference>
<dbReference type="InterPro" id="IPR036322">
    <property type="entry name" value="WD40_repeat_dom_sf"/>
</dbReference>
<evidence type="ECO:0000256" key="3">
    <source>
        <dbReference type="ARBA" id="ARBA00022737"/>
    </source>
</evidence>
<dbReference type="Proteomes" id="UP000728185">
    <property type="component" value="Unassembled WGS sequence"/>
</dbReference>
<keyword evidence="1" id="KW-0963">Cytoplasm</keyword>
<feature type="repeat" description="WD" evidence="4">
    <location>
        <begin position="118"/>
        <end position="149"/>
    </location>
</feature>
<dbReference type="OrthoDB" id="10265988at2759"/>
<dbReference type="EMBL" id="LUCM01000138">
    <property type="protein sequence ID" value="KAA0201046.1"/>
    <property type="molecule type" value="Genomic_DNA"/>
</dbReference>
<dbReference type="GO" id="GO:0043161">
    <property type="term" value="P:proteasome-mediated ubiquitin-dependent protein catabolic process"/>
    <property type="evidence" value="ECO:0007669"/>
    <property type="project" value="TreeGrafter"/>
</dbReference>
<dbReference type="PANTHER" id="PTHR19849">
    <property type="entry name" value="PHOSPHOLIPASE A-2-ACTIVATING PROTEIN"/>
    <property type="match status" value="1"/>
</dbReference>
<dbReference type="PROSITE" id="PS50294">
    <property type="entry name" value="WD_REPEATS_REGION"/>
    <property type="match status" value="1"/>
</dbReference>
<sequence length="192" mass="21533">MKTQVRHNMRARYSLWFHSHPQLVFIQTIGHEAAVWCVLYVFGSQSEFEIVTGSADHSIRLWKVKISEPSYSIVRCFLGHADCVRCLATLDRNRFLSASNDASIRAWDLKTGACIGEFYGHTNFVYAVATQTDIPVFVSSGEDRSVRVWPVPGEHEWGENKQFAALQCIPIPCQSAWCVALSPNGDIVVGGR</sequence>
<proteinExistence type="predicted"/>
<feature type="repeat" description="WD" evidence="4">
    <location>
        <begin position="50"/>
        <end position="72"/>
    </location>
</feature>
<evidence type="ECO:0000256" key="1">
    <source>
        <dbReference type="ARBA" id="ARBA00022490"/>
    </source>
</evidence>
<dbReference type="InterPro" id="IPR015943">
    <property type="entry name" value="WD40/YVTN_repeat-like_dom_sf"/>
</dbReference>
<evidence type="ECO:0000256" key="2">
    <source>
        <dbReference type="ARBA" id="ARBA00022574"/>
    </source>
</evidence>
<gene>
    <name evidence="5" type="ORF">FBUS_03482</name>
</gene>
<dbReference type="GO" id="GO:0005737">
    <property type="term" value="C:cytoplasm"/>
    <property type="evidence" value="ECO:0007669"/>
    <property type="project" value="TreeGrafter"/>
</dbReference>
<comment type="caution">
    <text evidence="5">The sequence shown here is derived from an EMBL/GenBank/DDBJ whole genome shotgun (WGS) entry which is preliminary data.</text>
</comment>
<evidence type="ECO:0000256" key="4">
    <source>
        <dbReference type="PROSITE-ProRule" id="PRU00221"/>
    </source>
</evidence>
<dbReference type="SMART" id="SM00320">
    <property type="entry name" value="WD40"/>
    <property type="match status" value="3"/>
</dbReference>
<dbReference type="PRINTS" id="PR00320">
    <property type="entry name" value="GPROTEINBRPT"/>
</dbReference>
<dbReference type="Pfam" id="PF00400">
    <property type="entry name" value="WD40"/>
    <property type="match status" value="3"/>
</dbReference>
<feature type="repeat" description="WD" evidence="4">
    <location>
        <begin position="77"/>
        <end position="117"/>
    </location>
</feature>
<dbReference type="GO" id="GO:0010992">
    <property type="term" value="P:ubiquitin recycling"/>
    <property type="evidence" value="ECO:0007669"/>
    <property type="project" value="TreeGrafter"/>
</dbReference>
<dbReference type="Gene3D" id="2.130.10.10">
    <property type="entry name" value="YVTN repeat-like/Quinoprotein amine dehydrogenase"/>
    <property type="match status" value="1"/>
</dbReference>
<dbReference type="SUPFAM" id="SSF50978">
    <property type="entry name" value="WD40 repeat-like"/>
    <property type="match status" value="1"/>
</dbReference>
<keyword evidence="3" id="KW-0677">Repeat</keyword>
<dbReference type="GO" id="GO:0043130">
    <property type="term" value="F:ubiquitin binding"/>
    <property type="evidence" value="ECO:0007669"/>
    <property type="project" value="TreeGrafter"/>
</dbReference>
<accession>A0A8E0VS40</accession>
<evidence type="ECO:0000313" key="5">
    <source>
        <dbReference type="EMBL" id="KAA0201046.1"/>
    </source>
</evidence>